<proteinExistence type="predicted"/>
<feature type="domain" description="Apple" evidence="4">
    <location>
        <begin position="194"/>
        <end position="268"/>
    </location>
</feature>
<dbReference type="Proteomes" id="UP000261380">
    <property type="component" value="Unplaced"/>
</dbReference>
<dbReference type="Pfam" id="PF14295">
    <property type="entry name" value="PAN_4"/>
    <property type="match status" value="1"/>
</dbReference>
<dbReference type="PANTHER" id="PTHR33946:SF4">
    <property type="entry name" value="COAGULATION FACTOR XI"/>
    <property type="match status" value="1"/>
</dbReference>
<dbReference type="InterPro" id="IPR000177">
    <property type="entry name" value="Apple"/>
</dbReference>
<dbReference type="GO" id="GO:0006508">
    <property type="term" value="P:proteolysis"/>
    <property type="evidence" value="ECO:0007669"/>
    <property type="project" value="InterPro"/>
</dbReference>
<dbReference type="InterPro" id="IPR003609">
    <property type="entry name" value="Pan_app"/>
</dbReference>
<evidence type="ECO:0000259" key="4">
    <source>
        <dbReference type="PROSITE" id="PS50948"/>
    </source>
</evidence>
<feature type="chain" id="PRO_5017189597" description="Apple domain-containing protein" evidence="3">
    <location>
        <begin position="22"/>
        <end position="356"/>
    </location>
</feature>
<feature type="domain" description="Apple" evidence="4">
    <location>
        <begin position="15"/>
        <end position="101"/>
    </location>
</feature>
<reference evidence="5" key="2">
    <citation type="submission" date="2025-09" db="UniProtKB">
        <authorList>
            <consortium name="Ensembl"/>
        </authorList>
    </citation>
    <scope>IDENTIFICATION</scope>
</reference>
<sequence length="356" mass="40380">MESRCVRGFLLLVVCLSSGQGFLQNVDFPGSDVVDLYSPSVEHCQELCTQHPSCLFFSFNRPDKSSGRFRCYLKSSSSGHPQSQVLLLGVSSGYSLKASPCFPQVFEDADFHGGDYRTLFTVNFEECQRVCTLDPVCQFFTFVMGNFSSPDVRYKCHLKFSWYVPRPVAVVLKAGVISGFSQKSQLTQHFATVCRSHLFSNTDLRGNDFLESQAVSPEHCQFLCSVHPQCTYFSFSSNDFRCFLKNNPNSMVARTKSNFTSGISSHLCQIDESTFNIEFRGSDFRSEVVTCVDICQEKCTEDPNCQFYTYHNGSFFHPDHRHRCYMKRVITMPTPSQVKKVDNVKSGFTLRNCRSA</sequence>
<accession>A0A3B5KXI9</accession>
<dbReference type="Pfam" id="PF00024">
    <property type="entry name" value="PAN_1"/>
    <property type="match status" value="3"/>
</dbReference>
<dbReference type="PROSITE" id="PS50948">
    <property type="entry name" value="PAN"/>
    <property type="match status" value="2"/>
</dbReference>
<dbReference type="SMART" id="SM00223">
    <property type="entry name" value="APPLE"/>
    <property type="match status" value="4"/>
</dbReference>
<reference evidence="5" key="1">
    <citation type="submission" date="2025-08" db="UniProtKB">
        <authorList>
            <consortium name="Ensembl"/>
        </authorList>
    </citation>
    <scope>IDENTIFICATION</scope>
</reference>
<keyword evidence="2" id="KW-1015">Disulfide bond</keyword>
<evidence type="ECO:0000313" key="6">
    <source>
        <dbReference type="Proteomes" id="UP000261380"/>
    </source>
</evidence>
<dbReference type="Gene3D" id="3.50.4.10">
    <property type="entry name" value="Hepatocyte Growth Factor"/>
    <property type="match status" value="4"/>
</dbReference>
<feature type="signal peptide" evidence="3">
    <location>
        <begin position="1"/>
        <end position="21"/>
    </location>
</feature>
<keyword evidence="1" id="KW-0677">Repeat</keyword>
<keyword evidence="6" id="KW-1185">Reference proteome</keyword>
<dbReference type="Ensembl" id="ENSXCOT00000000281.1">
    <property type="protein sequence ID" value="ENSXCOP00000000274.1"/>
    <property type="gene ID" value="ENSXCOG00000000140.1"/>
</dbReference>
<evidence type="ECO:0000256" key="1">
    <source>
        <dbReference type="ARBA" id="ARBA00022737"/>
    </source>
</evidence>
<protein>
    <recommendedName>
        <fullName evidence="4">Apple domain-containing protein</fullName>
    </recommendedName>
</protein>
<dbReference type="SUPFAM" id="SSF57414">
    <property type="entry name" value="Hairpin loop containing domain-like"/>
    <property type="match status" value="1"/>
</dbReference>
<dbReference type="CDD" id="cd01100">
    <property type="entry name" value="APPLE_Factor_XI_like"/>
    <property type="match status" value="3"/>
</dbReference>
<evidence type="ECO:0000256" key="2">
    <source>
        <dbReference type="ARBA" id="ARBA00023157"/>
    </source>
</evidence>
<name>A0A3B5KXI9_9TELE</name>
<organism evidence="5 6">
    <name type="scientific">Xiphophorus couchianus</name>
    <name type="common">Monterrey platyfish</name>
    <dbReference type="NCBI Taxonomy" id="32473"/>
    <lineage>
        <taxon>Eukaryota</taxon>
        <taxon>Metazoa</taxon>
        <taxon>Chordata</taxon>
        <taxon>Craniata</taxon>
        <taxon>Vertebrata</taxon>
        <taxon>Euteleostomi</taxon>
        <taxon>Actinopterygii</taxon>
        <taxon>Neopterygii</taxon>
        <taxon>Teleostei</taxon>
        <taxon>Neoteleostei</taxon>
        <taxon>Acanthomorphata</taxon>
        <taxon>Ovalentaria</taxon>
        <taxon>Atherinomorphae</taxon>
        <taxon>Cyprinodontiformes</taxon>
        <taxon>Poeciliidae</taxon>
        <taxon>Poeciliinae</taxon>
        <taxon>Xiphophorus</taxon>
    </lineage>
</organism>
<dbReference type="GeneTree" id="ENSGT00940000158569"/>
<dbReference type="PANTHER" id="PTHR33946">
    <property type="match status" value="1"/>
</dbReference>
<dbReference type="GO" id="GO:0005576">
    <property type="term" value="C:extracellular region"/>
    <property type="evidence" value="ECO:0007669"/>
    <property type="project" value="InterPro"/>
</dbReference>
<evidence type="ECO:0000313" key="5">
    <source>
        <dbReference type="Ensembl" id="ENSXCOP00000000274.1"/>
    </source>
</evidence>
<keyword evidence="3" id="KW-0732">Signal</keyword>
<evidence type="ECO:0000256" key="3">
    <source>
        <dbReference type="SAM" id="SignalP"/>
    </source>
</evidence>
<dbReference type="AlphaFoldDB" id="A0A3B5KXI9"/>
<dbReference type="PRINTS" id="PR00005">
    <property type="entry name" value="APPLEDOMAIN"/>
</dbReference>